<dbReference type="InterPro" id="IPR032176">
    <property type="entry name" value="DUF5009"/>
</dbReference>
<feature type="domain" description="DUF5009" evidence="2">
    <location>
        <begin position="9"/>
        <end position="101"/>
    </location>
</feature>
<feature type="transmembrane region" description="Helical" evidence="1">
    <location>
        <begin position="46"/>
        <end position="69"/>
    </location>
</feature>
<dbReference type="STRING" id="637679.GCA_001550055_00027"/>
<evidence type="ECO:0000259" key="2">
    <source>
        <dbReference type="Pfam" id="PF16401"/>
    </source>
</evidence>
<feature type="transmembrane region" description="Helical" evidence="1">
    <location>
        <begin position="90"/>
        <end position="109"/>
    </location>
</feature>
<proteinExistence type="predicted"/>
<feature type="transmembrane region" description="Helical" evidence="1">
    <location>
        <begin position="115"/>
        <end position="136"/>
    </location>
</feature>
<dbReference type="EMBL" id="FNAK01000008">
    <property type="protein sequence ID" value="SDE57712.1"/>
    <property type="molecule type" value="Genomic_DNA"/>
</dbReference>
<reference evidence="3 4" key="1">
    <citation type="submission" date="2016-10" db="EMBL/GenBank/DDBJ databases">
        <authorList>
            <person name="de Groot N.N."/>
        </authorList>
    </citation>
    <scope>NUCLEOTIDE SEQUENCE [LARGE SCALE GENOMIC DNA]</scope>
    <source>
        <strain evidence="3 4">CGMCC 1.9109</strain>
    </source>
</reference>
<dbReference type="RefSeq" id="WP_068300952.1">
    <property type="nucleotide sequence ID" value="NZ_FNAK01000008.1"/>
</dbReference>
<keyword evidence="1" id="KW-0812">Transmembrane</keyword>
<feature type="transmembrane region" description="Helical" evidence="1">
    <location>
        <begin position="12"/>
        <end position="34"/>
    </location>
</feature>
<sequence>MVEKKDRLLSLDALRGLSVIGMVLVNSIAVYHYGTGKPVYGPLLHAPWAGLTVADLVFPFFIFMVGVSLPFALGGQKEEAGLTGPVLIRLFKRAALLFLIGLGLTLSFADWDGPIRLLGVLQRIGLTFFGAAILFLTFSWRTLAIIALAVLVGYHGLLLVEVPDATRDLWAPGQNFSSWFDRAMLGDNIYHPTAPIPFEPEGILGTLPSIAQALLGVLTGLYIKTKGGTIDTVGRLALAGTVLTVLGYGLAPFHPIVKAVWSSTFVLATTGLGLLTFAFLIWVIDIKGYRGWSVTFMQAFGINAITAYVLHTYLMGPMLLNRFADHLVDGLGGTIGVPAATLLPAFGVILVTWLPVAIMQRRKIILKV</sequence>
<dbReference type="AlphaFoldDB" id="A0A1G7E257"/>
<keyword evidence="3" id="KW-0012">Acyltransferase</keyword>
<dbReference type="PANTHER" id="PTHR31061:SF24">
    <property type="entry name" value="LD22376P"/>
    <property type="match status" value="1"/>
</dbReference>
<evidence type="ECO:0000256" key="1">
    <source>
        <dbReference type="SAM" id="Phobius"/>
    </source>
</evidence>
<keyword evidence="1" id="KW-0472">Membrane</keyword>
<dbReference type="Pfam" id="PF16401">
    <property type="entry name" value="DUF5009"/>
    <property type="match status" value="1"/>
</dbReference>
<dbReference type="GO" id="GO:0016746">
    <property type="term" value="F:acyltransferase activity"/>
    <property type="evidence" value="ECO:0007669"/>
    <property type="project" value="UniProtKB-KW"/>
</dbReference>
<dbReference type="Proteomes" id="UP000183685">
    <property type="component" value="Unassembled WGS sequence"/>
</dbReference>
<organism evidence="3 4">
    <name type="scientific">Kordiimonas lacus</name>
    <dbReference type="NCBI Taxonomy" id="637679"/>
    <lineage>
        <taxon>Bacteria</taxon>
        <taxon>Pseudomonadati</taxon>
        <taxon>Pseudomonadota</taxon>
        <taxon>Alphaproteobacteria</taxon>
        <taxon>Kordiimonadales</taxon>
        <taxon>Kordiimonadaceae</taxon>
        <taxon>Kordiimonas</taxon>
    </lineage>
</organism>
<name>A0A1G7E257_9PROT</name>
<keyword evidence="1" id="KW-1133">Transmembrane helix</keyword>
<keyword evidence="3" id="KW-0808">Transferase</keyword>
<feature type="transmembrane region" description="Helical" evidence="1">
    <location>
        <begin position="143"/>
        <end position="160"/>
    </location>
</feature>
<feature type="transmembrane region" description="Helical" evidence="1">
    <location>
        <begin position="259"/>
        <end position="284"/>
    </location>
</feature>
<evidence type="ECO:0000313" key="4">
    <source>
        <dbReference type="Proteomes" id="UP000183685"/>
    </source>
</evidence>
<feature type="transmembrane region" description="Helical" evidence="1">
    <location>
        <begin position="335"/>
        <end position="358"/>
    </location>
</feature>
<accession>A0A1G7E257</accession>
<feature type="transmembrane region" description="Helical" evidence="1">
    <location>
        <begin position="235"/>
        <end position="253"/>
    </location>
</feature>
<feature type="transmembrane region" description="Helical" evidence="1">
    <location>
        <begin position="296"/>
        <end position="315"/>
    </location>
</feature>
<feature type="transmembrane region" description="Helical" evidence="1">
    <location>
        <begin position="202"/>
        <end position="223"/>
    </location>
</feature>
<dbReference type="OrthoDB" id="9788724at2"/>
<gene>
    <name evidence="3" type="ORF">SAMN04488071_3248</name>
</gene>
<dbReference type="PANTHER" id="PTHR31061">
    <property type="entry name" value="LD22376P"/>
    <property type="match status" value="1"/>
</dbReference>
<evidence type="ECO:0000313" key="3">
    <source>
        <dbReference type="EMBL" id="SDE57712.1"/>
    </source>
</evidence>
<protein>
    <submittedName>
        <fullName evidence="3">Predicted acyltransferase</fullName>
    </submittedName>
</protein>
<keyword evidence="4" id="KW-1185">Reference proteome</keyword>